<name>A0A2G2VL19_CAPBA</name>
<feature type="region of interest" description="Disordered" evidence="1">
    <location>
        <begin position="61"/>
        <end position="80"/>
    </location>
</feature>
<evidence type="ECO:0000256" key="1">
    <source>
        <dbReference type="SAM" id="MobiDB-lite"/>
    </source>
</evidence>
<accession>A0A2G2VL19</accession>
<evidence type="ECO:0000313" key="2">
    <source>
        <dbReference type="EMBL" id="PHT33662.1"/>
    </source>
</evidence>
<dbReference type="Proteomes" id="UP000224567">
    <property type="component" value="Unassembled WGS sequence"/>
</dbReference>
<dbReference type="EMBL" id="MLFT02000011">
    <property type="protein sequence ID" value="PHT33662.1"/>
    <property type="molecule type" value="Genomic_DNA"/>
</dbReference>
<evidence type="ECO:0000313" key="3">
    <source>
        <dbReference type="Proteomes" id="UP000224567"/>
    </source>
</evidence>
<gene>
    <name evidence="2" type="ORF">CQW23_25462</name>
</gene>
<proteinExistence type="predicted"/>
<reference evidence="3" key="2">
    <citation type="journal article" date="2017" name="J. Anim. Genet.">
        <title>Multiple reference genome sequences of hot pepper reveal the massive evolution of plant disease resistance genes by retroduplication.</title>
        <authorList>
            <person name="Kim S."/>
            <person name="Park J."/>
            <person name="Yeom S.-I."/>
            <person name="Kim Y.-M."/>
            <person name="Seo E."/>
            <person name="Kim K.-T."/>
            <person name="Kim M.-S."/>
            <person name="Lee J.M."/>
            <person name="Cheong K."/>
            <person name="Shin H.-S."/>
            <person name="Kim S.-B."/>
            <person name="Han K."/>
            <person name="Lee J."/>
            <person name="Park M."/>
            <person name="Lee H.-A."/>
            <person name="Lee H.-Y."/>
            <person name="Lee Y."/>
            <person name="Oh S."/>
            <person name="Lee J.H."/>
            <person name="Choi E."/>
            <person name="Choi E."/>
            <person name="Lee S.E."/>
            <person name="Jeon J."/>
            <person name="Kim H."/>
            <person name="Choi G."/>
            <person name="Song H."/>
            <person name="Lee J."/>
            <person name="Lee S.-C."/>
            <person name="Kwon J.-K."/>
            <person name="Lee H.-Y."/>
            <person name="Koo N."/>
            <person name="Hong Y."/>
            <person name="Kim R.W."/>
            <person name="Kang W.-H."/>
            <person name="Huh J.H."/>
            <person name="Kang B.-C."/>
            <person name="Yang T.-J."/>
            <person name="Lee Y.-H."/>
            <person name="Bennetzen J.L."/>
            <person name="Choi D."/>
        </authorList>
    </citation>
    <scope>NUCLEOTIDE SEQUENCE [LARGE SCALE GENOMIC DNA]</scope>
    <source>
        <strain evidence="3">cv. PBC81</strain>
    </source>
</reference>
<protein>
    <submittedName>
        <fullName evidence="2">Uncharacterized protein</fullName>
    </submittedName>
</protein>
<dbReference type="OrthoDB" id="8062037at2759"/>
<dbReference type="STRING" id="33114.A0A2G2VL19"/>
<reference evidence="2 3" key="1">
    <citation type="journal article" date="2017" name="Genome Biol.">
        <title>New reference genome sequences of hot pepper reveal the massive evolution of plant disease-resistance genes by retroduplication.</title>
        <authorList>
            <person name="Kim S."/>
            <person name="Park J."/>
            <person name="Yeom S.I."/>
            <person name="Kim Y.M."/>
            <person name="Seo E."/>
            <person name="Kim K.T."/>
            <person name="Kim M.S."/>
            <person name="Lee J.M."/>
            <person name="Cheong K."/>
            <person name="Shin H.S."/>
            <person name="Kim S.B."/>
            <person name="Han K."/>
            <person name="Lee J."/>
            <person name="Park M."/>
            <person name="Lee H.A."/>
            <person name="Lee H.Y."/>
            <person name="Lee Y."/>
            <person name="Oh S."/>
            <person name="Lee J.H."/>
            <person name="Choi E."/>
            <person name="Choi E."/>
            <person name="Lee S.E."/>
            <person name="Jeon J."/>
            <person name="Kim H."/>
            <person name="Choi G."/>
            <person name="Song H."/>
            <person name="Lee J."/>
            <person name="Lee S.C."/>
            <person name="Kwon J.K."/>
            <person name="Lee H.Y."/>
            <person name="Koo N."/>
            <person name="Hong Y."/>
            <person name="Kim R.W."/>
            <person name="Kang W.H."/>
            <person name="Huh J.H."/>
            <person name="Kang B.C."/>
            <person name="Yang T.J."/>
            <person name="Lee Y.H."/>
            <person name="Bennetzen J.L."/>
            <person name="Choi D."/>
        </authorList>
    </citation>
    <scope>NUCLEOTIDE SEQUENCE [LARGE SCALE GENOMIC DNA]</scope>
    <source>
        <strain evidence="3">cv. PBC81</strain>
    </source>
</reference>
<keyword evidence="3" id="KW-1185">Reference proteome</keyword>
<dbReference type="AlphaFoldDB" id="A0A2G2VL19"/>
<feature type="region of interest" description="Disordered" evidence="1">
    <location>
        <begin position="147"/>
        <end position="175"/>
    </location>
</feature>
<feature type="compositionally biased region" description="Polar residues" evidence="1">
    <location>
        <begin position="163"/>
        <end position="174"/>
    </location>
</feature>
<organism evidence="2 3">
    <name type="scientific">Capsicum baccatum</name>
    <name type="common">Peruvian pepper</name>
    <dbReference type="NCBI Taxonomy" id="33114"/>
    <lineage>
        <taxon>Eukaryota</taxon>
        <taxon>Viridiplantae</taxon>
        <taxon>Streptophyta</taxon>
        <taxon>Embryophyta</taxon>
        <taxon>Tracheophyta</taxon>
        <taxon>Spermatophyta</taxon>
        <taxon>Magnoliopsida</taxon>
        <taxon>eudicotyledons</taxon>
        <taxon>Gunneridae</taxon>
        <taxon>Pentapetalae</taxon>
        <taxon>asterids</taxon>
        <taxon>lamiids</taxon>
        <taxon>Solanales</taxon>
        <taxon>Solanaceae</taxon>
        <taxon>Solanoideae</taxon>
        <taxon>Capsiceae</taxon>
        <taxon>Capsicum</taxon>
    </lineage>
</organism>
<comment type="caution">
    <text evidence="2">The sequence shown here is derived from an EMBL/GenBank/DDBJ whole genome shotgun (WGS) entry which is preliminary data.</text>
</comment>
<feature type="region of interest" description="Disordered" evidence="1">
    <location>
        <begin position="226"/>
        <end position="268"/>
    </location>
</feature>
<sequence length="380" mass="41979">MVLMLCLIDGIFPLFRKYIEPDLHHDQCGAIFGPAQQTAGTSANQVPSSLTSLASINSSRNTISSQDRGLPSIAAPRQPQIQEDVAFRRQDKGTSHTRVEPEPDIDADAEITQRLLKADKLPKSLFVNQEPSSSTAVVSINSSCNTIKPQDGGLPNSAAPRQPQMQQYKGTSHPQVEPELDIDADVEITQTLLKADKLLQSDADNQGMTSSTAVSAIDTSCNTIISQDRGLPNSAAPREPQMQQDVALRQPDKTTSNSQVVPKPDADAEITEKLLREDKLLKSDCDEGSKECFPESPRKEYSSMMVTGAQYEVSSSEDEDVCPTCLEVDGVRAVKLMVRAEDKLLNRNDKNRRRCEDFLQLSMVYIIFDHTGRRHLQRIK</sequence>